<accession>A0A5K1K664</accession>
<keyword evidence="2" id="KW-0732">Signal</keyword>
<dbReference type="GO" id="GO:0009251">
    <property type="term" value="P:glucan catabolic process"/>
    <property type="evidence" value="ECO:0007669"/>
    <property type="project" value="TreeGrafter"/>
</dbReference>
<protein>
    <submittedName>
        <fullName evidence="4">Cell cycle regulatory protein</fullName>
    </submittedName>
</protein>
<evidence type="ECO:0000259" key="3">
    <source>
        <dbReference type="PROSITE" id="PS51762"/>
    </source>
</evidence>
<gene>
    <name evidence="4" type="primary">Q8J214</name>
</gene>
<name>A0A5K1K664_9APHY</name>
<feature type="chain" id="PRO_5023925989" evidence="2">
    <location>
        <begin position="20"/>
        <end position="392"/>
    </location>
</feature>
<organism evidence="4">
    <name type="scientific">Ganoderma boninense</name>
    <dbReference type="NCBI Taxonomy" id="34458"/>
    <lineage>
        <taxon>Eukaryota</taxon>
        <taxon>Fungi</taxon>
        <taxon>Dikarya</taxon>
        <taxon>Basidiomycota</taxon>
        <taxon>Agaricomycotina</taxon>
        <taxon>Agaricomycetes</taxon>
        <taxon>Polyporales</taxon>
        <taxon>Polyporaceae</taxon>
        <taxon>Ganoderma</taxon>
    </lineage>
</organism>
<dbReference type="Gene3D" id="2.60.120.200">
    <property type="match status" value="1"/>
</dbReference>
<proteinExistence type="predicted"/>
<dbReference type="InterPro" id="IPR013320">
    <property type="entry name" value="ConA-like_dom_sf"/>
</dbReference>
<feature type="compositionally biased region" description="Low complexity" evidence="1">
    <location>
        <begin position="334"/>
        <end position="360"/>
    </location>
</feature>
<dbReference type="Pfam" id="PF26113">
    <property type="entry name" value="GH16_XgeA"/>
    <property type="match status" value="2"/>
</dbReference>
<dbReference type="EMBL" id="LR729574">
    <property type="protein sequence ID" value="VWP01679.1"/>
    <property type="molecule type" value="Genomic_DNA"/>
</dbReference>
<evidence type="ECO:0000256" key="1">
    <source>
        <dbReference type="SAM" id="MobiDB-lite"/>
    </source>
</evidence>
<dbReference type="InterPro" id="IPR050546">
    <property type="entry name" value="Glycosyl_Hydrlase_16"/>
</dbReference>
<evidence type="ECO:0000313" key="4">
    <source>
        <dbReference type="EMBL" id="VWP01679.1"/>
    </source>
</evidence>
<feature type="domain" description="GH16" evidence="3">
    <location>
        <begin position="10"/>
        <end position="266"/>
    </location>
</feature>
<feature type="signal peptide" evidence="2">
    <location>
        <begin position="1"/>
        <end position="19"/>
    </location>
</feature>
<feature type="region of interest" description="Disordered" evidence="1">
    <location>
        <begin position="334"/>
        <end position="363"/>
    </location>
</feature>
<reference evidence="4" key="1">
    <citation type="submission" date="2019-10" db="EMBL/GenBank/DDBJ databases">
        <authorList>
            <person name="Nor Muhammad N."/>
        </authorList>
    </citation>
    <scope>NUCLEOTIDE SEQUENCE</scope>
</reference>
<sequence>MSLAIPLAYALFSSAPALAAYNLAQEYSGSKFFDGWDWQDHVYDDTTHGHVFYLSEANAMAKPNPIAYLNDAGNAVIKVDNTSSVDYNNKRNSVRIATHDYFPVGSLFLFDAVHLPYGCAIWPGFWTKGPNWPQGGEIDIMEEVNLAPANQMTLHTEAGCTQASGVQQLGRTVGSDCSAGVNSAIGCSVAETQPNSYGAGFAENGGGVWATQFDATGVFVWFWSFGTPSRHGPLVLRHRPVLHSATLVLDITLCGDWAGQPNLYQSSCGGELGNTTVDMCYLYDVINLNQTALANAWFEISYIKVFTQSNASLEVPVSTSGSSVALSVVPNTGAASGTGAPTASSTSTSTSNGNGTNGNTSGNGGNGALTSASAYVAALGAAVVAASSWALL</sequence>
<dbReference type="PROSITE" id="PS51762">
    <property type="entry name" value="GH16_2"/>
    <property type="match status" value="1"/>
</dbReference>
<dbReference type="PANTHER" id="PTHR10963:SF24">
    <property type="entry name" value="GLYCOSIDASE C21B10.07-RELATED"/>
    <property type="match status" value="1"/>
</dbReference>
<dbReference type="AlphaFoldDB" id="A0A5K1K664"/>
<dbReference type="InterPro" id="IPR000757">
    <property type="entry name" value="Beta-glucanase-like"/>
</dbReference>
<dbReference type="SUPFAM" id="SSF49899">
    <property type="entry name" value="Concanavalin A-like lectins/glucanases"/>
    <property type="match status" value="1"/>
</dbReference>
<evidence type="ECO:0000256" key="2">
    <source>
        <dbReference type="SAM" id="SignalP"/>
    </source>
</evidence>
<dbReference type="GO" id="GO:0004553">
    <property type="term" value="F:hydrolase activity, hydrolyzing O-glycosyl compounds"/>
    <property type="evidence" value="ECO:0007669"/>
    <property type="project" value="InterPro"/>
</dbReference>
<dbReference type="PANTHER" id="PTHR10963">
    <property type="entry name" value="GLYCOSYL HYDROLASE-RELATED"/>
    <property type="match status" value="1"/>
</dbReference>